<feature type="signal peptide" evidence="1">
    <location>
        <begin position="1"/>
        <end position="22"/>
    </location>
</feature>
<name>A0ABV3AIT5_9ACTN</name>
<evidence type="ECO:0000256" key="1">
    <source>
        <dbReference type="SAM" id="SignalP"/>
    </source>
</evidence>
<sequence length="65" mass="6849">MHLRKRALAVVFVATAAFTALGAQAMAAPMPWETSETPTAVTHSDSTAARESGTITVRCAPPCYQ</sequence>
<evidence type="ECO:0000313" key="3">
    <source>
        <dbReference type="Proteomes" id="UP001551011"/>
    </source>
</evidence>
<organism evidence="2 3">
    <name type="scientific">Streptomyces flaveolus</name>
    <dbReference type="NCBI Taxonomy" id="67297"/>
    <lineage>
        <taxon>Bacteria</taxon>
        <taxon>Bacillati</taxon>
        <taxon>Actinomycetota</taxon>
        <taxon>Actinomycetes</taxon>
        <taxon>Kitasatosporales</taxon>
        <taxon>Streptomycetaceae</taxon>
        <taxon>Streptomyces</taxon>
    </lineage>
</organism>
<dbReference type="RefSeq" id="WP_030645998.1">
    <property type="nucleotide sequence ID" value="NZ_JBEXDP010000059.1"/>
</dbReference>
<dbReference type="EMBL" id="JBFAEG010000030">
    <property type="protein sequence ID" value="MEU5711863.1"/>
    <property type="molecule type" value="Genomic_DNA"/>
</dbReference>
<reference evidence="2 3" key="1">
    <citation type="submission" date="2024-06" db="EMBL/GenBank/DDBJ databases">
        <title>The Natural Products Discovery Center: Release of the First 8490 Sequenced Strains for Exploring Actinobacteria Biosynthetic Diversity.</title>
        <authorList>
            <person name="Kalkreuter E."/>
            <person name="Kautsar S.A."/>
            <person name="Yang D."/>
            <person name="Bader C.D."/>
            <person name="Teijaro C.N."/>
            <person name="Fluegel L."/>
            <person name="Davis C.M."/>
            <person name="Simpson J.R."/>
            <person name="Lauterbach L."/>
            <person name="Steele A.D."/>
            <person name="Gui C."/>
            <person name="Meng S."/>
            <person name="Li G."/>
            <person name="Viehrig K."/>
            <person name="Ye F."/>
            <person name="Su P."/>
            <person name="Kiefer A.F."/>
            <person name="Nichols A."/>
            <person name="Cepeda A.J."/>
            <person name="Yan W."/>
            <person name="Fan B."/>
            <person name="Jiang Y."/>
            <person name="Adhikari A."/>
            <person name="Zheng C.-J."/>
            <person name="Schuster L."/>
            <person name="Cowan T.M."/>
            <person name="Smanski M.J."/>
            <person name="Chevrette M.G."/>
            <person name="De Carvalho L.P.S."/>
            <person name="Shen B."/>
        </authorList>
    </citation>
    <scope>NUCLEOTIDE SEQUENCE [LARGE SCALE GENOMIC DNA]</scope>
    <source>
        <strain evidence="2 3">NPDC020594</strain>
    </source>
</reference>
<comment type="caution">
    <text evidence="2">The sequence shown here is derived from an EMBL/GenBank/DDBJ whole genome shotgun (WGS) entry which is preliminary data.</text>
</comment>
<evidence type="ECO:0008006" key="4">
    <source>
        <dbReference type="Google" id="ProtNLM"/>
    </source>
</evidence>
<keyword evidence="3" id="KW-1185">Reference proteome</keyword>
<feature type="chain" id="PRO_5045139360" description="Secreted protein" evidence="1">
    <location>
        <begin position="23"/>
        <end position="65"/>
    </location>
</feature>
<keyword evidence="1" id="KW-0732">Signal</keyword>
<evidence type="ECO:0000313" key="2">
    <source>
        <dbReference type="EMBL" id="MEU5711863.1"/>
    </source>
</evidence>
<accession>A0ABV3AIT5</accession>
<protein>
    <recommendedName>
        <fullName evidence="4">Secreted protein</fullName>
    </recommendedName>
</protein>
<proteinExistence type="predicted"/>
<dbReference type="Proteomes" id="UP001551011">
    <property type="component" value="Unassembled WGS sequence"/>
</dbReference>
<gene>
    <name evidence="2" type="ORF">AB0H04_34260</name>
</gene>